<keyword evidence="2" id="KW-1185">Reference proteome</keyword>
<organism evidence="1 2">
    <name type="scientific">Nocardia arthritidis</name>
    <dbReference type="NCBI Taxonomy" id="228602"/>
    <lineage>
        <taxon>Bacteria</taxon>
        <taxon>Bacillati</taxon>
        <taxon>Actinomycetota</taxon>
        <taxon>Actinomycetes</taxon>
        <taxon>Mycobacteriales</taxon>
        <taxon>Nocardiaceae</taxon>
        <taxon>Nocardia</taxon>
    </lineage>
</organism>
<proteinExistence type="predicted"/>
<protein>
    <submittedName>
        <fullName evidence="1">DUF3558 domain-containing protein</fullName>
    </submittedName>
</protein>
<gene>
    <name evidence="1" type="ORF">F5544_04495</name>
</gene>
<evidence type="ECO:0000313" key="2">
    <source>
        <dbReference type="Proteomes" id="UP000503540"/>
    </source>
</evidence>
<dbReference type="KEGG" id="nah:F5544_04495"/>
<name>A0A6G9Y6X9_9NOCA</name>
<sequence length="196" mass="20785">MRVVAVRGLMTGRAGTLCAVVLVLAGLTGCGTSTKGAPTTAAPSSAASAATSSANPDAALWNPCDLPDSAISAVGLNPSTKTKDIADTHFDGWKICSWRSSARWYTLGILSGTPSLDDVQRRTDYEEFKPRTVGTHRAIEFLDVGDRDRLNCGLAVEIPHGSALFRVLTRYEIGKKGDPCAELSRSVDDLAKYLPS</sequence>
<accession>A0A6G9Y6X9</accession>
<dbReference type="EMBL" id="CP046172">
    <property type="protein sequence ID" value="QIS08813.1"/>
    <property type="molecule type" value="Genomic_DNA"/>
</dbReference>
<dbReference type="AlphaFoldDB" id="A0A6G9Y6X9"/>
<reference evidence="1 2" key="1">
    <citation type="journal article" date="2019" name="ACS Chem. Biol.">
        <title>Identification and Mobilization of a Cryptic Antibiotic Biosynthesis Gene Locus from a Human-Pathogenic Nocardia Isolate.</title>
        <authorList>
            <person name="Herisse M."/>
            <person name="Ishida K."/>
            <person name="Porter J.L."/>
            <person name="Howden B."/>
            <person name="Hertweck C."/>
            <person name="Stinear T.P."/>
            <person name="Pidot S.J."/>
        </authorList>
    </citation>
    <scope>NUCLEOTIDE SEQUENCE [LARGE SCALE GENOMIC DNA]</scope>
    <source>
        <strain evidence="1 2">AUSMDU00012717</strain>
    </source>
</reference>
<evidence type="ECO:0000313" key="1">
    <source>
        <dbReference type="EMBL" id="QIS08813.1"/>
    </source>
</evidence>
<dbReference type="Proteomes" id="UP000503540">
    <property type="component" value="Chromosome"/>
</dbReference>
<dbReference type="Pfam" id="PF12079">
    <property type="entry name" value="DUF3558"/>
    <property type="match status" value="1"/>
</dbReference>
<dbReference type="InterPro" id="IPR024520">
    <property type="entry name" value="DUF3558"/>
</dbReference>
<dbReference type="PROSITE" id="PS51257">
    <property type="entry name" value="PROKAR_LIPOPROTEIN"/>
    <property type="match status" value="1"/>
</dbReference>